<name>A0A8H3TYP2_9TREE</name>
<feature type="compositionally biased region" description="Polar residues" evidence="5">
    <location>
        <begin position="67"/>
        <end position="81"/>
    </location>
</feature>
<dbReference type="InterPro" id="IPR035979">
    <property type="entry name" value="RBD_domain_sf"/>
</dbReference>
<dbReference type="GO" id="GO:0003723">
    <property type="term" value="F:RNA binding"/>
    <property type="evidence" value="ECO:0007669"/>
    <property type="project" value="UniProtKB-UniRule"/>
</dbReference>
<feature type="region of interest" description="Disordered" evidence="5">
    <location>
        <begin position="142"/>
        <end position="175"/>
    </location>
</feature>
<reference evidence="8" key="1">
    <citation type="submission" date="2020-07" db="EMBL/GenBank/DDBJ databases">
        <title>Draft Genome Sequence of a Deep-Sea Yeast, Naganishia (Cryptococcus) liquefaciens strain N6.</title>
        <authorList>
            <person name="Han Y.W."/>
            <person name="Kajitani R."/>
            <person name="Morimoto H."/>
            <person name="Parhat M."/>
            <person name="Tsubouchi H."/>
            <person name="Bakenova O."/>
            <person name="Ogata M."/>
            <person name="Argunhan B."/>
            <person name="Aoki R."/>
            <person name="Kajiwara S."/>
            <person name="Itoh T."/>
            <person name="Iwasaki H."/>
        </authorList>
    </citation>
    <scope>NUCLEOTIDE SEQUENCE</scope>
    <source>
        <strain evidence="8">N6</strain>
    </source>
</reference>
<dbReference type="PROSITE" id="PS50102">
    <property type="entry name" value="RRM"/>
    <property type="match status" value="2"/>
</dbReference>
<feature type="compositionally biased region" description="Basic and acidic residues" evidence="5">
    <location>
        <begin position="15"/>
        <end position="28"/>
    </location>
</feature>
<dbReference type="Pfam" id="PF01585">
    <property type="entry name" value="G-patch"/>
    <property type="match status" value="1"/>
</dbReference>
<dbReference type="GO" id="GO:0000398">
    <property type="term" value="P:mRNA splicing, via spliceosome"/>
    <property type="evidence" value="ECO:0007669"/>
    <property type="project" value="TreeGrafter"/>
</dbReference>
<dbReference type="GO" id="GO:0005634">
    <property type="term" value="C:nucleus"/>
    <property type="evidence" value="ECO:0007669"/>
    <property type="project" value="UniProtKB-SubCell"/>
</dbReference>
<dbReference type="EMBL" id="BLZA01000057">
    <property type="protein sequence ID" value="GHJ90076.1"/>
    <property type="molecule type" value="Genomic_DNA"/>
</dbReference>
<feature type="region of interest" description="Disordered" evidence="5">
    <location>
        <begin position="694"/>
        <end position="763"/>
    </location>
</feature>
<dbReference type="InterPro" id="IPR000467">
    <property type="entry name" value="G_patch_dom"/>
</dbReference>
<evidence type="ECO:0000313" key="8">
    <source>
        <dbReference type="EMBL" id="GHJ90076.1"/>
    </source>
</evidence>
<dbReference type="SMART" id="SM00443">
    <property type="entry name" value="G_patch"/>
    <property type="match status" value="1"/>
</dbReference>
<feature type="domain" description="G-patch" evidence="7">
    <location>
        <begin position="762"/>
        <end position="808"/>
    </location>
</feature>
<evidence type="ECO:0000256" key="1">
    <source>
        <dbReference type="ARBA" id="ARBA00004123"/>
    </source>
</evidence>
<dbReference type="PROSITE" id="PS50174">
    <property type="entry name" value="G_PATCH"/>
    <property type="match status" value="1"/>
</dbReference>
<accession>A0A8H3TYP2</accession>
<feature type="compositionally biased region" description="Basic and acidic residues" evidence="5">
    <location>
        <begin position="826"/>
        <end position="835"/>
    </location>
</feature>
<evidence type="ECO:0000256" key="4">
    <source>
        <dbReference type="PROSITE-ProRule" id="PRU00176"/>
    </source>
</evidence>
<protein>
    <recommendedName>
        <fullName evidence="10">RNA-binding protein</fullName>
    </recommendedName>
</protein>
<evidence type="ECO:0000259" key="6">
    <source>
        <dbReference type="PROSITE" id="PS50102"/>
    </source>
</evidence>
<feature type="compositionally biased region" description="Basic and acidic residues" evidence="5">
    <location>
        <begin position="35"/>
        <end position="66"/>
    </location>
</feature>
<keyword evidence="3" id="KW-0539">Nucleus</keyword>
<keyword evidence="2 4" id="KW-0694">RNA-binding</keyword>
<dbReference type="SUPFAM" id="SSF54928">
    <property type="entry name" value="RNA-binding domain, RBD"/>
    <property type="match status" value="2"/>
</dbReference>
<proteinExistence type="predicted"/>
<feature type="region of interest" description="Disordered" evidence="5">
    <location>
        <begin position="1"/>
        <end position="86"/>
    </location>
</feature>
<feature type="region of interest" description="Disordered" evidence="5">
    <location>
        <begin position="805"/>
        <end position="835"/>
    </location>
</feature>
<comment type="caution">
    <text evidence="8">The sequence shown here is derived from an EMBL/GenBank/DDBJ whole genome shotgun (WGS) entry which is preliminary data.</text>
</comment>
<dbReference type="Gene3D" id="3.30.70.330">
    <property type="match status" value="2"/>
</dbReference>
<feature type="domain" description="RRM" evidence="6">
    <location>
        <begin position="178"/>
        <end position="266"/>
    </location>
</feature>
<evidence type="ECO:0000256" key="3">
    <source>
        <dbReference type="ARBA" id="ARBA00023242"/>
    </source>
</evidence>
<dbReference type="SMART" id="SM00360">
    <property type="entry name" value="RRM"/>
    <property type="match status" value="2"/>
</dbReference>
<evidence type="ECO:0000259" key="7">
    <source>
        <dbReference type="PROSITE" id="PS50174"/>
    </source>
</evidence>
<gene>
    <name evidence="8" type="ORF">NliqN6_6478</name>
</gene>
<dbReference type="AlphaFoldDB" id="A0A8H3TYP2"/>
<dbReference type="PANTHER" id="PTHR13948:SF3">
    <property type="entry name" value="FI21118P1"/>
    <property type="match status" value="1"/>
</dbReference>
<keyword evidence="9" id="KW-1185">Reference proteome</keyword>
<organism evidence="8 9">
    <name type="scientific">Naganishia liquefaciens</name>
    <dbReference type="NCBI Taxonomy" id="104408"/>
    <lineage>
        <taxon>Eukaryota</taxon>
        <taxon>Fungi</taxon>
        <taxon>Dikarya</taxon>
        <taxon>Basidiomycota</taxon>
        <taxon>Agaricomycotina</taxon>
        <taxon>Tremellomycetes</taxon>
        <taxon>Filobasidiales</taxon>
        <taxon>Filobasidiaceae</taxon>
        <taxon>Naganishia</taxon>
    </lineage>
</organism>
<dbReference type="InterPro" id="IPR000504">
    <property type="entry name" value="RRM_dom"/>
</dbReference>
<feature type="compositionally biased region" description="Low complexity" evidence="5">
    <location>
        <begin position="700"/>
        <end position="709"/>
    </location>
</feature>
<evidence type="ECO:0000313" key="9">
    <source>
        <dbReference type="Proteomes" id="UP000620104"/>
    </source>
</evidence>
<dbReference type="Proteomes" id="UP000620104">
    <property type="component" value="Unassembled WGS sequence"/>
</dbReference>
<evidence type="ECO:0000256" key="2">
    <source>
        <dbReference type="ARBA" id="ARBA00022884"/>
    </source>
</evidence>
<evidence type="ECO:0008006" key="10">
    <source>
        <dbReference type="Google" id="ProtNLM"/>
    </source>
</evidence>
<feature type="domain" description="RRM" evidence="6">
    <location>
        <begin position="308"/>
        <end position="411"/>
    </location>
</feature>
<dbReference type="OrthoDB" id="29523at2759"/>
<dbReference type="PANTHER" id="PTHR13948">
    <property type="entry name" value="RNA-BINDING PROTEIN"/>
    <property type="match status" value="1"/>
</dbReference>
<sequence length="835" mass="90279">MSRRSPDYAQGRYRGTGEARGNDYDNRHQGSVWRGNRERSQSPLRRDRRQEQDTAPRLGSHDERVRQQATIAQPSSSTYQSYPAAPNERWEKGRDVQELQNPYAYAQAYAHVQPYANSQAYTEASYQHQLYSTAETAGGLPYDSATSLPYQDPRTEGYSNPNHATGRSHENRQNPQSRDVIFLGLEATYTEEALLEFLRVECAAHVDKTTIVRDRATGDSRGFGFASFSSQTAADRFIQAHYPNILIPSTYPNNPRMSIKIDYAGTSPGNLGPAVGQQERPAWQGARPAPFGANDGMRDIAPASNANRVLLMRGLAPDSTQEEIRDRFGAEIVRLAGTASSTMPVTDGRAAIQRVILIRNKYNKNCLGFGFIQFASTHLATALLGHLISRTAQPVGFVINSRPVACSFANPNAFADVGPGGITEPWCIPVHNRDRQLPGGIGGTVTAGEIDTVSWFKYWDDTCGASELPVALDVQHPLPLDPPLQAFIDGLAAAAGEGHVDKEVSASTPGSGSATPLAVGTSGIKMVPLKIGKKKEPDAMVSLAVGGAEKAPSAINVFDQAEDDEPAALPSKTYPGRGKQGAAIGSFNKKAASFISKWNNKQEELKAAPVANGPPTGVSAANATFSHKPVESRAPSANTTLAEFDYRDLKKMACLLCQRQFKSMEVLARHCNESDLHKKNLLDDAVCQAGRKRKAAMGESSASSDTTSAPAYRDRAAERRSVFNQPAMPLPEAPRTSTKRKFAEAPVEPPKPEPALEPAKDETNKGNQLLKKMGWAAGTGLGLEGEGRVAPVEALLYGERVGLGAAKGRDPTKYQGPEGYAAMVKDGARQRYEQS</sequence>
<comment type="subcellular location">
    <subcellularLocation>
        <location evidence="1">Nucleus</location>
    </subcellularLocation>
</comment>
<evidence type="ECO:0000256" key="5">
    <source>
        <dbReference type="SAM" id="MobiDB-lite"/>
    </source>
</evidence>
<feature type="compositionally biased region" description="Basic and acidic residues" evidence="5">
    <location>
        <begin position="712"/>
        <end position="721"/>
    </location>
</feature>
<dbReference type="InterPro" id="IPR012677">
    <property type="entry name" value="Nucleotide-bd_a/b_plait_sf"/>
</dbReference>